<feature type="compositionally biased region" description="Polar residues" evidence="1">
    <location>
        <begin position="382"/>
        <end position="395"/>
    </location>
</feature>
<feature type="compositionally biased region" description="Low complexity" evidence="1">
    <location>
        <begin position="1076"/>
        <end position="1087"/>
    </location>
</feature>
<feature type="compositionally biased region" description="Polar residues" evidence="1">
    <location>
        <begin position="820"/>
        <end position="831"/>
    </location>
</feature>
<comment type="caution">
    <text evidence="2">The sequence shown here is derived from an EMBL/GenBank/DDBJ whole genome shotgun (WGS) entry which is preliminary data.</text>
</comment>
<feature type="region of interest" description="Disordered" evidence="1">
    <location>
        <begin position="1"/>
        <end position="102"/>
    </location>
</feature>
<keyword evidence="3" id="KW-1185">Reference proteome</keyword>
<feature type="compositionally biased region" description="Polar residues" evidence="1">
    <location>
        <begin position="440"/>
        <end position="456"/>
    </location>
</feature>
<feature type="compositionally biased region" description="Basic residues" evidence="1">
    <location>
        <begin position="897"/>
        <end position="913"/>
    </location>
</feature>
<feature type="compositionally biased region" description="Polar residues" evidence="1">
    <location>
        <begin position="1117"/>
        <end position="1128"/>
    </location>
</feature>
<evidence type="ECO:0000313" key="3">
    <source>
        <dbReference type="Proteomes" id="UP000829685"/>
    </source>
</evidence>
<protein>
    <submittedName>
        <fullName evidence="2">Uncharacterized protein</fullName>
    </submittedName>
</protein>
<feature type="compositionally biased region" description="Polar residues" evidence="1">
    <location>
        <begin position="1217"/>
        <end position="1232"/>
    </location>
</feature>
<feature type="compositionally biased region" description="Basic and acidic residues" evidence="1">
    <location>
        <begin position="1025"/>
        <end position="1039"/>
    </location>
</feature>
<feature type="compositionally biased region" description="Polar residues" evidence="1">
    <location>
        <begin position="693"/>
        <end position="707"/>
    </location>
</feature>
<organism evidence="2 3">
    <name type="scientific">Neoarthrinium moseri</name>
    <dbReference type="NCBI Taxonomy" id="1658444"/>
    <lineage>
        <taxon>Eukaryota</taxon>
        <taxon>Fungi</taxon>
        <taxon>Dikarya</taxon>
        <taxon>Ascomycota</taxon>
        <taxon>Pezizomycotina</taxon>
        <taxon>Sordariomycetes</taxon>
        <taxon>Xylariomycetidae</taxon>
        <taxon>Amphisphaeriales</taxon>
        <taxon>Apiosporaceae</taxon>
        <taxon>Neoarthrinium</taxon>
    </lineage>
</organism>
<gene>
    <name evidence="2" type="ORF">JX265_010363</name>
</gene>
<feature type="region of interest" description="Disordered" evidence="1">
    <location>
        <begin position="805"/>
        <end position="946"/>
    </location>
</feature>
<feature type="compositionally biased region" description="Polar residues" evidence="1">
    <location>
        <begin position="539"/>
        <end position="554"/>
    </location>
</feature>
<feature type="region of interest" description="Disordered" evidence="1">
    <location>
        <begin position="292"/>
        <end position="336"/>
    </location>
</feature>
<sequence>MPRHKSASKLPARPLVSNTIPISPPPSSQPLQTSSPRSSRGSPSPEPEFRPGSKFESRREQRRSLAHDKPDEGQSLDTGSDIGAPSSPPRDEGGFRGSSSIVKPPDEIETIWILEILHENRNTLLDSPPRGQHPDKEFWTLCNEKVAAKIGHPVFSGWAALKSFVQKNYYRHRGPGMSHSFIQNNGSSRRQELTRCWLPYWEVRDWHIYAAKIEQSTISTFGRAFTLKVLREFCKIDDDDADLTPHIINPALWQTMQRYVAKELKKPFHRTGRQSLVHPEEIDAESEWGDLGDEESFNDNIMSEDPNPLPSIEQDQECHTRQTETSQDVHSAGQDQEADLKRLMEYECIIMQLGPGHYSSDGRSGPCDNPDHHNLHPPESHVGSSVPSNITNGMASTRGDRGGIRPAPQTKMTQLGTAAENINFDVEENECTPSAEIGNNVPTQSNAGKNEPNTDPFSPKPISPPRLLATIMGPPDSTPGKEASAPSCISKHSSSRTKESSPTGALAISSHNQSDSTERGVFTTAHLVPGDGATPNPPASQSTSREVHQSQQPERTNKQKTVHKATLRTGGEGTPPALRQENIDHKLRRRKMRRTLFQTPQQLEAASVSCGSRLYSPVAETGSQPYRRAAQSASSIGEQPAVDEILPQGFYGKTYRRRVDHLNLSRPPSGRYTRFADDLGEPLNSPQAIAETEAQSTPGTTGAPQQNRHPKYPDRGATALRQERSVSLGAGSPSTEHSSIRIDIRLLGDDSSSDESSLPPLEQIFEENRRTRQADLEQSLVEGEPQSRNVEPLLGPEASRWSAIAHHDEPNEAKMKASLPWTTSPRNSSHNVPDPPSGGTATAVDENDTSVDHNASAVWSPPVPQILDASKGLDTTPQGTAGSANGCWDATSDKKRDKGHRRRERRNSRRKRKREEAAVASHRPEDSRLSSSESVAGPSDVANGRVAKHDCTSTAIELPGHAAASGADGLDYDSTPSRLSKVPDGLQQTPEYCGSKKKNLAENSTKRKAPLPGATLEMPCKTFKRHFDEADDHGAEDTTIKNPPKRRKPGDCAGDEPETPKHKSKGKGKQVSQEVTPTTSAATEPTTNMGDQCPSLRPTSPLNGGLRFTSPPVTEAILSNTRDQIQGSRNHDSRPHAGNPSGHNSPRPFRDTPQPSSSAHHQQSPSQYRHGRRRHRPISNSPNMPNRRHRHIARLDTPATSGSPGLFVTPALRSHGDQSMTPRHQRSSSRVGSSLGFPERHRGLRKHDDPGRFNRSMTVDTDIVLATGSPTKTFMLNKVRRLTSQVEDLSRRLQEMNSIQ</sequence>
<evidence type="ECO:0000313" key="2">
    <source>
        <dbReference type="EMBL" id="KAI1859360.1"/>
    </source>
</evidence>
<accession>A0A9P9WE73</accession>
<feature type="compositionally biased region" description="Low complexity" evidence="1">
    <location>
        <begin position="1153"/>
        <end position="1167"/>
    </location>
</feature>
<feature type="compositionally biased region" description="Basic and acidic residues" evidence="1">
    <location>
        <begin position="914"/>
        <end position="928"/>
    </location>
</feature>
<feature type="compositionally biased region" description="Low complexity" evidence="1">
    <location>
        <begin position="29"/>
        <end position="43"/>
    </location>
</feature>
<proteinExistence type="predicted"/>
<name>A0A9P9WE73_9PEZI</name>
<feature type="compositionally biased region" description="Basic and acidic residues" evidence="1">
    <location>
        <begin position="1238"/>
        <end position="1252"/>
    </location>
</feature>
<dbReference type="Proteomes" id="UP000829685">
    <property type="component" value="Unassembled WGS sequence"/>
</dbReference>
<feature type="compositionally biased region" description="Polar residues" evidence="1">
    <location>
        <begin position="873"/>
        <end position="883"/>
    </location>
</feature>
<feature type="compositionally biased region" description="Basic and acidic residues" evidence="1">
    <location>
        <begin position="369"/>
        <end position="379"/>
    </location>
</feature>
<feature type="region of interest" description="Disordered" evidence="1">
    <location>
        <begin position="433"/>
        <end position="578"/>
    </location>
</feature>
<feature type="compositionally biased region" description="Basic and acidic residues" evidence="1">
    <location>
        <begin position="805"/>
        <end position="815"/>
    </location>
</feature>
<feature type="region of interest" description="Disordered" evidence="1">
    <location>
        <begin position="357"/>
        <end position="411"/>
    </location>
</feature>
<feature type="region of interest" description="Disordered" evidence="1">
    <location>
        <begin position="772"/>
        <end position="793"/>
    </location>
</feature>
<dbReference type="EMBL" id="JAFIMR010000034">
    <property type="protein sequence ID" value="KAI1859360.1"/>
    <property type="molecule type" value="Genomic_DNA"/>
</dbReference>
<feature type="compositionally biased region" description="Basic and acidic residues" evidence="1">
    <location>
        <begin position="47"/>
        <end position="72"/>
    </location>
</feature>
<feature type="region of interest" description="Disordered" evidence="1">
    <location>
        <begin position="967"/>
        <end position="1253"/>
    </location>
</feature>
<feature type="region of interest" description="Disordered" evidence="1">
    <location>
        <begin position="662"/>
        <end position="714"/>
    </location>
</feature>
<reference evidence="2" key="1">
    <citation type="submission" date="2021-03" db="EMBL/GenBank/DDBJ databases">
        <title>Revisited historic fungal species revealed as producer of novel bioactive compounds through whole genome sequencing and comparative genomics.</title>
        <authorList>
            <person name="Vignolle G.A."/>
            <person name="Hochenegger N."/>
            <person name="Mach R.L."/>
            <person name="Mach-Aigner A.R."/>
            <person name="Javad Rahimi M."/>
            <person name="Salim K.A."/>
            <person name="Chan C.M."/>
            <person name="Lim L.B.L."/>
            <person name="Cai F."/>
            <person name="Druzhinina I.S."/>
            <person name="U'Ren J.M."/>
            <person name="Derntl C."/>
        </authorList>
    </citation>
    <scope>NUCLEOTIDE SEQUENCE</scope>
    <source>
        <strain evidence="2">TUCIM 5799</strain>
    </source>
</reference>
<evidence type="ECO:0000256" key="1">
    <source>
        <dbReference type="SAM" id="MobiDB-lite"/>
    </source>
</evidence>